<comment type="similarity">
    <text evidence="4">Belongs to the histone H3 family.</text>
</comment>
<protein>
    <recommendedName>
        <fullName evidence="6">Histone H3</fullName>
    </recommendedName>
</protein>
<evidence type="ECO:0000256" key="11">
    <source>
        <dbReference type="SAM" id="MobiDB-lite"/>
    </source>
</evidence>
<dbReference type="SUPFAM" id="SSF47113">
    <property type="entry name" value="Histone-fold"/>
    <property type="match status" value="1"/>
</dbReference>
<evidence type="ECO:0000256" key="4">
    <source>
        <dbReference type="ARBA" id="ARBA00010343"/>
    </source>
</evidence>
<comment type="subcellular location">
    <subcellularLocation>
        <location evidence="3">Chromosome</location>
    </subcellularLocation>
    <subcellularLocation>
        <location evidence="2">Nucleus</location>
    </subcellularLocation>
</comment>
<dbReference type="GO" id="GO:0046982">
    <property type="term" value="F:protein heterodimerization activity"/>
    <property type="evidence" value="ECO:0007669"/>
    <property type="project" value="InterPro"/>
</dbReference>
<proteinExistence type="inferred from homology"/>
<evidence type="ECO:0000256" key="9">
    <source>
        <dbReference type="ARBA" id="ARBA00023242"/>
    </source>
</evidence>
<feature type="region of interest" description="Disordered" evidence="11">
    <location>
        <begin position="1"/>
        <end position="49"/>
    </location>
</feature>
<dbReference type="CDD" id="cd22911">
    <property type="entry name" value="HFD_H3"/>
    <property type="match status" value="1"/>
</dbReference>
<dbReference type="InterPro" id="IPR000164">
    <property type="entry name" value="Histone_H3/CENP-A"/>
</dbReference>
<dbReference type="SMART" id="SM00428">
    <property type="entry name" value="H3"/>
    <property type="match status" value="1"/>
</dbReference>
<dbReference type="AlphaFoldDB" id="A0AAN6DSK3"/>
<gene>
    <name evidence="13" type="ORF">EDD36DRAFT_328615</name>
</gene>
<name>A0AAN6DSK3_9EURO</name>
<dbReference type="GO" id="GO:0000786">
    <property type="term" value="C:nucleosome"/>
    <property type="evidence" value="ECO:0007669"/>
    <property type="project" value="UniProtKB-KW"/>
</dbReference>
<dbReference type="GO" id="GO:0003677">
    <property type="term" value="F:DNA binding"/>
    <property type="evidence" value="ECO:0007669"/>
    <property type="project" value="UniProtKB-KW"/>
</dbReference>
<evidence type="ECO:0000256" key="10">
    <source>
        <dbReference type="ARBA" id="ARBA00023269"/>
    </source>
</evidence>
<reference evidence="13" key="1">
    <citation type="journal article" date="2022" name="bioRxiv">
        <title>Deciphering the potential niche of two novel black yeast fungi from a biological soil crust based on their genomes, phenotypes, and melanin regulation.</title>
        <authorList>
            <consortium name="DOE Joint Genome Institute"/>
            <person name="Carr E.C."/>
            <person name="Barton Q."/>
            <person name="Grambo S."/>
            <person name="Sullivan M."/>
            <person name="Renfro C.M."/>
            <person name="Kuo A."/>
            <person name="Pangilinan J."/>
            <person name="Lipzen A."/>
            <person name="Keymanesh K."/>
            <person name="Savage E."/>
            <person name="Barry K."/>
            <person name="Grigoriev I.V."/>
            <person name="Riekhof W.R."/>
            <person name="Harris S.S."/>
        </authorList>
    </citation>
    <scope>NUCLEOTIDE SEQUENCE</scope>
    <source>
        <strain evidence="13">JF 03-4F</strain>
    </source>
</reference>
<evidence type="ECO:0000256" key="8">
    <source>
        <dbReference type="ARBA" id="ARBA00023125"/>
    </source>
</evidence>
<dbReference type="Pfam" id="PF00125">
    <property type="entry name" value="Histone"/>
    <property type="match status" value="1"/>
</dbReference>
<dbReference type="EMBL" id="MU404358">
    <property type="protein sequence ID" value="KAI1610549.1"/>
    <property type="molecule type" value="Genomic_DNA"/>
</dbReference>
<evidence type="ECO:0000256" key="6">
    <source>
        <dbReference type="ARBA" id="ARBA00020835"/>
    </source>
</evidence>
<dbReference type="PRINTS" id="PR00622">
    <property type="entry name" value="HISTONEH3"/>
</dbReference>
<dbReference type="InterPro" id="IPR007125">
    <property type="entry name" value="H2A/H2B/H3"/>
</dbReference>
<feature type="compositionally biased region" description="Basic residues" evidence="11">
    <location>
        <begin position="30"/>
        <end position="44"/>
    </location>
</feature>
<evidence type="ECO:0000313" key="14">
    <source>
        <dbReference type="Proteomes" id="UP001203852"/>
    </source>
</evidence>
<dbReference type="InterPro" id="IPR009072">
    <property type="entry name" value="Histone-fold"/>
</dbReference>
<accession>A0AAN6DSK3</accession>
<organism evidence="13 14">
    <name type="scientific">Exophiala viscosa</name>
    <dbReference type="NCBI Taxonomy" id="2486360"/>
    <lineage>
        <taxon>Eukaryota</taxon>
        <taxon>Fungi</taxon>
        <taxon>Dikarya</taxon>
        <taxon>Ascomycota</taxon>
        <taxon>Pezizomycotina</taxon>
        <taxon>Eurotiomycetes</taxon>
        <taxon>Chaetothyriomycetidae</taxon>
        <taxon>Chaetothyriales</taxon>
        <taxon>Herpotrichiellaceae</taxon>
        <taxon>Exophiala</taxon>
    </lineage>
</organism>
<keyword evidence="9" id="KW-0539">Nucleus</keyword>
<keyword evidence="14" id="KW-1185">Reference proteome</keyword>
<dbReference type="GO" id="GO:0030527">
    <property type="term" value="F:structural constituent of chromatin"/>
    <property type="evidence" value="ECO:0007669"/>
    <property type="project" value="InterPro"/>
</dbReference>
<evidence type="ECO:0000259" key="12">
    <source>
        <dbReference type="Pfam" id="PF00125"/>
    </source>
</evidence>
<feature type="compositionally biased region" description="Polar residues" evidence="11">
    <location>
        <begin position="1"/>
        <end position="11"/>
    </location>
</feature>
<comment type="subunit">
    <text evidence="5">The nucleosome is a histone octamer containing two molecules each of H2A, H2B, H3 and H4 assembled in one H3-H4 heterotetramer and two H2A-H2B heterodimers. The octamer wraps approximately 147 bp of DNA.</text>
</comment>
<comment type="function">
    <text evidence="1">Core component of nucleosome. Nucleosomes wrap and compact DNA into chromatin, limiting DNA accessibility to the cellular machineries which require DNA as a template. Histones thereby play a central role in transcription regulation, DNA repair, DNA replication and chromosomal stability. DNA accessibility is regulated via a complex set of post-translational modifications of histones, also called histone code, and nucleosome remodeling.</text>
</comment>
<evidence type="ECO:0000256" key="7">
    <source>
        <dbReference type="ARBA" id="ARBA00022454"/>
    </source>
</evidence>
<dbReference type="GO" id="GO:0005634">
    <property type="term" value="C:nucleus"/>
    <property type="evidence" value="ECO:0007669"/>
    <property type="project" value="UniProtKB-SubCell"/>
</dbReference>
<feature type="domain" description="Core Histone H2A/H2B/H3" evidence="12">
    <location>
        <begin position="51"/>
        <end position="145"/>
    </location>
</feature>
<keyword evidence="10" id="KW-0544">Nucleosome core</keyword>
<evidence type="ECO:0000313" key="13">
    <source>
        <dbReference type="EMBL" id="KAI1610549.1"/>
    </source>
</evidence>
<evidence type="ECO:0000256" key="5">
    <source>
        <dbReference type="ARBA" id="ARBA00011538"/>
    </source>
</evidence>
<evidence type="ECO:0000256" key="3">
    <source>
        <dbReference type="ARBA" id="ARBA00004286"/>
    </source>
</evidence>
<keyword evidence="8" id="KW-0238">DNA-binding</keyword>
<dbReference type="Proteomes" id="UP001203852">
    <property type="component" value="Unassembled WGS sequence"/>
</dbReference>
<comment type="caution">
    <text evidence="13">The sequence shown here is derived from an EMBL/GenBank/DDBJ whole genome shotgun (WGS) entry which is preliminary data.</text>
</comment>
<dbReference type="PANTHER" id="PTHR11426">
    <property type="entry name" value="HISTONE H3"/>
    <property type="match status" value="1"/>
</dbReference>
<sequence length="150" mass="16829">MARTQATAKSTGSRRIKLATSKAPTSASKTKARMPAKIKRTKKSSGRDYKPGAAALREIMRYQKSAELLIDRNAFGRLAQEILQDRKPDFRFQASAVGVMQEFAEAFLVGLFEDTNLCAIRTKPVTIRTKPVTIQARDMQLARRLRAEKE</sequence>
<dbReference type="Gene3D" id="1.10.20.10">
    <property type="entry name" value="Histone, subunit A"/>
    <property type="match status" value="1"/>
</dbReference>
<keyword evidence="7" id="KW-0158">Chromosome</keyword>
<dbReference type="FunFam" id="1.10.20.10:FF:000085">
    <property type="entry name" value="Histone H3.2"/>
    <property type="match status" value="1"/>
</dbReference>
<evidence type="ECO:0000256" key="1">
    <source>
        <dbReference type="ARBA" id="ARBA00002001"/>
    </source>
</evidence>
<evidence type="ECO:0000256" key="2">
    <source>
        <dbReference type="ARBA" id="ARBA00004123"/>
    </source>
</evidence>